<dbReference type="SUPFAM" id="SSF53639">
    <property type="entry name" value="AraD/HMP-PK domain-like"/>
    <property type="match status" value="1"/>
</dbReference>
<dbReference type="PANTHER" id="PTHR10672">
    <property type="entry name" value="ADDUCIN"/>
    <property type="match status" value="1"/>
</dbReference>
<protein>
    <submittedName>
        <fullName evidence="3">Ribulose-5-phosphate 4-epimerase related epimerase / aldolase</fullName>
        <ecNumber evidence="3">4.1.2.17</ecNumber>
    </submittedName>
</protein>
<dbReference type="PANTHER" id="PTHR10672:SF3">
    <property type="entry name" value="PROTEIN HU-LI TAI SHAO"/>
    <property type="match status" value="1"/>
</dbReference>
<dbReference type="InterPro" id="IPR001303">
    <property type="entry name" value="Aldolase_II/adducin_N"/>
</dbReference>
<dbReference type="AlphaFoldDB" id="A0A3S4KF70"/>
<accession>A0A3S4KF70</accession>
<keyword evidence="3" id="KW-0456">Lyase</keyword>
<dbReference type="SMART" id="SM01007">
    <property type="entry name" value="Aldolase_II"/>
    <property type="match status" value="1"/>
</dbReference>
<dbReference type="Gene3D" id="3.40.225.10">
    <property type="entry name" value="Class II aldolase/adducin N-terminal domain"/>
    <property type="match status" value="1"/>
</dbReference>
<dbReference type="Proteomes" id="UP000282433">
    <property type="component" value="Chromosome"/>
</dbReference>
<dbReference type="NCBIfam" id="NF005451">
    <property type="entry name" value="PRK07044.1"/>
    <property type="match status" value="1"/>
</dbReference>
<evidence type="ECO:0000313" key="4">
    <source>
        <dbReference type="Proteomes" id="UP000282433"/>
    </source>
</evidence>
<reference evidence="3 4" key="1">
    <citation type="submission" date="2018-12" db="EMBL/GenBank/DDBJ databases">
        <authorList>
            <consortium name="Pathogen Informatics"/>
        </authorList>
    </citation>
    <scope>NUCLEOTIDE SEQUENCE [LARGE SCALE GENOMIC DNA]</scope>
    <source>
        <strain evidence="3 4">NCTC13635</strain>
    </source>
</reference>
<dbReference type="InterPro" id="IPR051017">
    <property type="entry name" value="Aldolase-II_Adducin_sf"/>
</dbReference>
<name>A0A3S4KF70_KLEPN</name>
<evidence type="ECO:0000256" key="1">
    <source>
        <dbReference type="ARBA" id="ARBA00037961"/>
    </source>
</evidence>
<comment type="similarity">
    <text evidence="1">Belongs to the aldolase class II family.</text>
</comment>
<dbReference type="EMBL" id="LR134162">
    <property type="protein sequence ID" value="VEB01540.1"/>
    <property type="molecule type" value="Genomic_DNA"/>
</dbReference>
<sequence length="172" mass="18924">MATEQHLRQQLAAAYRLAALFGWEDTLYTHFSVRLPGDGEPRFLINPFGMMFDEVTASNLIVVDMEGKVVAGDAPANSAGFTIHSAVHMAREDAHCVIHTHTLPGMAVAACEDGLLQLNQISTEFYQRVGYHPYEGVAFDLDERARIQRSLGNNIAMILQSHGLLSVGRTRG</sequence>
<dbReference type="GO" id="GO:0005856">
    <property type="term" value="C:cytoskeleton"/>
    <property type="evidence" value="ECO:0007669"/>
    <property type="project" value="TreeGrafter"/>
</dbReference>
<dbReference type="GO" id="GO:0005996">
    <property type="term" value="P:monosaccharide metabolic process"/>
    <property type="evidence" value="ECO:0007669"/>
    <property type="project" value="UniProtKB-ARBA"/>
</dbReference>
<organism evidence="3 4">
    <name type="scientific">Klebsiella pneumoniae</name>
    <dbReference type="NCBI Taxonomy" id="573"/>
    <lineage>
        <taxon>Bacteria</taxon>
        <taxon>Pseudomonadati</taxon>
        <taxon>Pseudomonadota</taxon>
        <taxon>Gammaproteobacteria</taxon>
        <taxon>Enterobacterales</taxon>
        <taxon>Enterobacteriaceae</taxon>
        <taxon>Klebsiella/Raoultella group</taxon>
        <taxon>Klebsiella</taxon>
        <taxon>Klebsiella pneumoniae complex</taxon>
    </lineage>
</organism>
<dbReference type="EC" id="4.1.2.17" evidence="3"/>
<gene>
    <name evidence="3" type="primary">fucA_1</name>
    <name evidence="3" type="ORF">NCTC13635_02155</name>
</gene>
<evidence type="ECO:0000313" key="3">
    <source>
        <dbReference type="EMBL" id="VEB01540.1"/>
    </source>
</evidence>
<evidence type="ECO:0000259" key="2">
    <source>
        <dbReference type="SMART" id="SM01007"/>
    </source>
</evidence>
<dbReference type="GO" id="GO:0051015">
    <property type="term" value="F:actin filament binding"/>
    <property type="evidence" value="ECO:0007669"/>
    <property type="project" value="TreeGrafter"/>
</dbReference>
<dbReference type="GO" id="GO:0008738">
    <property type="term" value="F:L-fuculose-phosphate aldolase activity"/>
    <property type="evidence" value="ECO:0007669"/>
    <property type="project" value="UniProtKB-EC"/>
</dbReference>
<proteinExistence type="inferred from homology"/>
<dbReference type="Pfam" id="PF00596">
    <property type="entry name" value="Aldolase_II"/>
    <property type="match status" value="1"/>
</dbReference>
<feature type="domain" description="Class II aldolase/adducin N-terminal" evidence="2">
    <location>
        <begin position="9"/>
        <end position="170"/>
    </location>
</feature>
<dbReference type="InterPro" id="IPR036409">
    <property type="entry name" value="Aldolase_II/adducin_N_sf"/>
</dbReference>